<dbReference type="InterPro" id="IPR039426">
    <property type="entry name" value="TonB-dep_rcpt-like"/>
</dbReference>
<keyword evidence="1 2" id="KW-0472">Membrane</keyword>
<sequence>MEYLLKASGIVIILFLFYDTFLKNETYFKSIRLFFIVGLLAVLAIPLIEIPIYVKAVFSQINYTNYTEITASEVAVRSIDWLQISVVIYILGVVFFGFKFLVQLISLGYLISKHHLAKQGNYYFIETLKNISPFSFFNIIVYTKNQFSTNELQHIINHEKAHVQQWHSIDVILSHLLVITLWFNPFVWLYKKAVQQNLEFLADSHALELAKSQKLYQLTLLKTCGANYYTEITNSFYNSLIKKRIIMLHKNKSTAKSQWKYTLLLPILVTFIVTFNTKVIAQEKNLAEIEELTNLKVELVIDKNSTDENLKDEASFFKKEFDITLTFKGIKRNNNNEITAIKIAAKGKDLRTKFENIGFAPISPIKITYNSEGANFSIGNVSEQRKMNIHEIHQMANTYAASKNNIKEKHYAITATYTDSKFSQKNDSLKKIVVKVINDYDGEYIEIRTNNNSDEITKKIVNSINELYTDKDNASEYRNNYTLKTDNNKIIKYIITKKESGLLLGTGNDESLYFIDGKETSSQKIKNLDPNTIKKIEVIKGKVATKKYGEKAKKGIVLITTKKK</sequence>
<dbReference type="STRING" id="1622118.Lupro_11970"/>
<dbReference type="InterPro" id="IPR008756">
    <property type="entry name" value="Peptidase_M56"/>
</dbReference>
<evidence type="ECO:0000259" key="3">
    <source>
        <dbReference type="Pfam" id="PF05569"/>
    </source>
</evidence>
<accession>A0A0X8G8H1</accession>
<feature type="transmembrane region" description="Helical" evidence="2">
    <location>
        <begin position="261"/>
        <end position="281"/>
    </location>
</feature>
<keyword evidence="1" id="KW-0813">Transport</keyword>
<feature type="transmembrane region" description="Helical" evidence="2">
    <location>
        <begin position="86"/>
        <end position="111"/>
    </location>
</feature>
<protein>
    <recommendedName>
        <fullName evidence="3">Peptidase M56 domain-containing protein</fullName>
    </recommendedName>
</protein>
<keyword evidence="5" id="KW-1185">Reference proteome</keyword>
<dbReference type="PROSITE" id="PS52016">
    <property type="entry name" value="TONB_DEPENDENT_REC_3"/>
    <property type="match status" value="1"/>
</dbReference>
<evidence type="ECO:0000256" key="2">
    <source>
        <dbReference type="SAM" id="Phobius"/>
    </source>
</evidence>
<dbReference type="InterPro" id="IPR037066">
    <property type="entry name" value="Plug_dom_sf"/>
</dbReference>
<dbReference type="InterPro" id="IPR052173">
    <property type="entry name" value="Beta-lactam_resp_regulator"/>
</dbReference>
<dbReference type="AlphaFoldDB" id="A0A0X8G8H1"/>
<name>A0A0X8G8H1_9FLAO</name>
<dbReference type="GO" id="GO:0009279">
    <property type="term" value="C:cell outer membrane"/>
    <property type="evidence" value="ECO:0007669"/>
    <property type="project" value="UniProtKB-SubCell"/>
</dbReference>
<evidence type="ECO:0000256" key="1">
    <source>
        <dbReference type="PROSITE-ProRule" id="PRU01360"/>
    </source>
</evidence>
<dbReference type="PANTHER" id="PTHR34978:SF3">
    <property type="entry name" value="SLR0241 PROTEIN"/>
    <property type="match status" value="1"/>
</dbReference>
<evidence type="ECO:0000313" key="4">
    <source>
        <dbReference type="EMBL" id="AMC11939.1"/>
    </source>
</evidence>
<feature type="transmembrane region" description="Helical" evidence="2">
    <location>
        <begin position="6"/>
        <end position="22"/>
    </location>
</feature>
<dbReference type="Pfam" id="PF05569">
    <property type="entry name" value="Peptidase_M56"/>
    <property type="match status" value="1"/>
</dbReference>
<comment type="subcellular location">
    <subcellularLocation>
        <location evidence="1">Cell outer membrane</location>
        <topology evidence="1">Multi-pass membrane protein</topology>
    </subcellularLocation>
</comment>
<comment type="similarity">
    <text evidence="1">Belongs to the TonB-dependent receptor family.</text>
</comment>
<dbReference type="OrthoDB" id="1522859at2"/>
<dbReference type="SUPFAM" id="SSF56935">
    <property type="entry name" value="Porins"/>
    <property type="match status" value="1"/>
</dbReference>
<dbReference type="PANTHER" id="PTHR34978">
    <property type="entry name" value="POSSIBLE SENSOR-TRANSDUCER PROTEIN BLAR"/>
    <property type="match status" value="1"/>
</dbReference>
<keyword evidence="1" id="KW-1134">Transmembrane beta strand</keyword>
<dbReference type="Gene3D" id="2.170.130.10">
    <property type="entry name" value="TonB-dependent receptor, plug domain"/>
    <property type="match status" value="1"/>
</dbReference>
<keyword evidence="1" id="KW-0998">Cell outer membrane</keyword>
<dbReference type="KEGG" id="lut:Lupro_11970"/>
<feature type="transmembrane region" description="Helical" evidence="2">
    <location>
        <begin position="172"/>
        <end position="190"/>
    </location>
</feature>
<evidence type="ECO:0000313" key="5">
    <source>
        <dbReference type="Proteomes" id="UP000059672"/>
    </source>
</evidence>
<feature type="transmembrane region" description="Helical" evidence="2">
    <location>
        <begin position="34"/>
        <end position="54"/>
    </location>
</feature>
<keyword evidence="1 2" id="KW-0812">Transmembrane</keyword>
<organism evidence="4 5">
    <name type="scientific">Lutibacter profundi</name>
    <dbReference type="NCBI Taxonomy" id="1622118"/>
    <lineage>
        <taxon>Bacteria</taxon>
        <taxon>Pseudomonadati</taxon>
        <taxon>Bacteroidota</taxon>
        <taxon>Flavobacteriia</taxon>
        <taxon>Flavobacteriales</taxon>
        <taxon>Flavobacteriaceae</taxon>
        <taxon>Lutibacter</taxon>
    </lineage>
</organism>
<gene>
    <name evidence="4" type="ORF">Lupro_11970</name>
</gene>
<proteinExistence type="inferred from homology"/>
<dbReference type="RefSeq" id="WP_068210693.1">
    <property type="nucleotide sequence ID" value="NZ_CP013355.1"/>
</dbReference>
<dbReference type="CDD" id="cd07341">
    <property type="entry name" value="M56_BlaR1_MecR1_like"/>
    <property type="match status" value="1"/>
</dbReference>
<reference evidence="4 5" key="2">
    <citation type="journal article" date="2016" name="Int. J. Syst. Evol. Microbiol.">
        <title>Lutibacter profundi sp. nov., isolated from a deep-sea hydrothermal system on the Arctic Mid-Ocean Ridge and emended description of the genus Lutibacter.</title>
        <authorList>
            <person name="Le Moine Bauer S."/>
            <person name="Roalkvam I."/>
            <person name="Steen I.H."/>
            <person name="Dahle H."/>
        </authorList>
    </citation>
    <scope>NUCLEOTIDE SEQUENCE [LARGE SCALE GENOMIC DNA]</scope>
    <source>
        <strain evidence="4 5">LP1</strain>
    </source>
</reference>
<dbReference type="EMBL" id="CP013355">
    <property type="protein sequence ID" value="AMC11939.1"/>
    <property type="molecule type" value="Genomic_DNA"/>
</dbReference>
<keyword evidence="2" id="KW-1133">Transmembrane helix</keyword>
<dbReference type="Proteomes" id="UP000059672">
    <property type="component" value="Chromosome"/>
</dbReference>
<dbReference type="PATRIC" id="fig|1622118.3.peg.2463"/>
<feature type="domain" description="Peptidase M56" evidence="3">
    <location>
        <begin position="144"/>
        <end position="248"/>
    </location>
</feature>
<reference evidence="5" key="1">
    <citation type="submission" date="2015-12" db="EMBL/GenBank/DDBJ databases">
        <title>Complete genome sequence of Lutibacter profundus strain LP1.</title>
        <authorList>
            <person name="Wissuwa J."/>
            <person name="Le Moine Bauer S."/>
            <person name="Stokke R."/>
            <person name="Dahle H."/>
            <person name="Steen I.H."/>
        </authorList>
    </citation>
    <scope>NUCLEOTIDE SEQUENCE [LARGE SCALE GENOMIC DNA]</scope>
    <source>
        <strain evidence="5">LP1</strain>
    </source>
</reference>